<dbReference type="EMBL" id="JAEAOA010001555">
    <property type="protein sequence ID" value="KAK3591047.1"/>
    <property type="molecule type" value="Genomic_DNA"/>
</dbReference>
<accession>A0AAE0VVU0</accession>
<reference evidence="1" key="2">
    <citation type="journal article" date="2021" name="Genome Biol. Evol.">
        <title>Developing a high-quality reference genome for a parasitic bivalve with doubly uniparental inheritance (Bivalvia: Unionida).</title>
        <authorList>
            <person name="Smith C.H."/>
        </authorList>
    </citation>
    <scope>NUCLEOTIDE SEQUENCE</scope>
    <source>
        <strain evidence="1">CHS0354</strain>
        <tissue evidence="1">Mantle</tissue>
    </source>
</reference>
<dbReference type="Proteomes" id="UP001195483">
    <property type="component" value="Unassembled WGS sequence"/>
</dbReference>
<reference evidence="1" key="3">
    <citation type="submission" date="2023-05" db="EMBL/GenBank/DDBJ databases">
        <authorList>
            <person name="Smith C.H."/>
        </authorList>
    </citation>
    <scope>NUCLEOTIDE SEQUENCE</scope>
    <source>
        <strain evidence="1">CHS0354</strain>
        <tissue evidence="1">Mantle</tissue>
    </source>
</reference>
<keyword evidence="2" id="KW-1185">Reference proteome</keyword>
<evidence type="ECO:0000313" key="1">
    <source>
        <dbReference type="EMBL" id="KAK3591047.1"/>
    </source>
</evidence>
<comment type="caution">
    <text evidence="1">The sequence shown here is derived from an EMBL/GenBank/DDBJ whole genome shotgun (WGS) entry which is preliminary data.</text>
</comment>
<name>A0AAE0VVU0_9BIVA</name>
<dbReference type="AlphaFoldDB" id="A0AAE0VVU0"/>
<evidence type="ECO:0000313" key="2">
    <source>
        <dbReference type="Proteomes" id="UP001195483"/>
    </source>
</evidence>
<gene>
    <name evidence="1" type="ORF">CHS0354_026060</name>
</gene>
<reference evidence="1" key="1">
    <citation type="journal article" date="2021" name="Genome Biol. Evol.">
        <title>A High-Quality Reference Genome for a Parasitic Bivalve with Doubly Uniparental Inheritance (Bivalvia: Unionida).</title>
        <authorList>
            <person name="Smith C.H."/>
        </authorList>
    </citation>
    <scope>NUCLEOTIDE SEQUENCE</scope>
    <source>
        <strain evidence="1">CHS0354</strain>
    </source>
</reference>
<sequence length="54" mass="5953">MEDCIYEVTSNEEIIFPATTGENEIIYCHIMQSSTERNKDDNYGDDDDGGGGCG</sequence>
<protein>
    <submittedName>
        <fullName evidence="1">Uncharacterized protein</fullName>
    </submittedName>
</protein>
<proteinExistence type="predicted"/>
<organism evidence="1 2">
    <name type="scientific">Potamilus streckersoni</name>
    <dbReference type="NCBI Taxonomy" id="2493646"/>
    <lineage>
        <taxon>Eukaryota</taxon>
        <taxon>Metazoa</taxon>
        <taxon>Spiralia</taxon>
        <taxon>Lophotrochozoa</taxon>
        <taxon>Mollusca</taxon>
        <taxon>Bivalvia</taxon>
        <taxon>Autobranchia</taxon>
        <taxon>Heteroconchia</taxon>
        <taxon>Palaeoheterodonta</taxon>
        <taxon>Unionida</taxon>
        <taxon>Unionoidea</taxon>
        <taxon>Unionidae</taxon>
        <taxon>Ambleminae</taxon>
        <taxon>Lampsilini</taxon>
        <taxon>Potamilus</taxon>
    </lineage>
</organism>